<name>A0A0P1FPH5_9RHOB</name>
<dbReference type="eggNOG" id="COG3346">
    <property type="taxonomic scope" value="Bacteria"/>
</dbReference>
<dbReference type="GO" id="GO:0005886">
    <property type="term" value="C:plasma membrane"/>
    <property type="evidence" value="ECO:0007669"/>
    <property type="project" value="UniProtKB-SubCell"/>
</dbReference>
<dbReference type="PANTHER" id="PTHR23427:SF2">
    <property type="entry name" value="SURFEIT LOCUS PROTEIN 1"/>
    <property type="match status" value="1"/>
</dbReference>
<keyword evidence="4 6" id="KW-1133">Transmembrane helix</keyword>
<accession>A0A0P1FPH5</accession>
<dbReference type="CDD" id="cd06662">
    <property type="entry name" value="SURF1"/>
    <property type="match status" value="1"/>
</dbReference>
<feature type="transmembrane region" description="Helical" evidence="6">
    <location>
        <begin position="193"/>
        <end position="215"/>
    </location>
</feature>
<keyword evidence="3 6" id="KW-0812">Transmembrane</keyword>
<proteinExistence type="inferred from homology"/>
<protein>
    <recommendedName>
        <fullName evidence="6">SURF1-like protein</fullName>
    </recommendedName>
</protein>
<comment type="subcellular location">
    <subcellularLocation>
        <location evidence="6">Cell membrane</location>
        <topology evidence="6">Multi-pass membrane protein</topology>
    </subcellularLocation>
    <subcellularLocation>
        <location evidence="1">Membrane</location>
    </subcellularLocation>
</comment>
<comment type="similarity">
    <text evidence="2 6">Belongs to the SURF1 family.</text>
</comment>
<evidence type="ECO:0000256" key="3">
    <source>
        <dbReference type="ARBA" id="ARBA00022692"/>
    </source>
</evidence>
<comment type="caution">
    <text evidence="6">Lacks conserved residue(s) required for the propagation of feature annotation.</text>
</comment>
<dbReference type="Pfam" id="PF02104">
    <property type="entry name" value="SURF1"/>
    <property type="match status" value="1"/>
</dbReference>
<evidence type="ECO:0000256" key="4">
    <source>
        <dbReference type="ARBA" id="ARBA00022989"/>
    </source>
</evidence>
<evidence type="ECO:0000256" key="2">
    <source>
        <dbReference type="ARBA" id="ARBA00007165"/>
    </source>
</evidence>
<evidence type="ECO:0000256" key="5">
    <source>
        <dbReference type="ARBA" id="ARBA00023136"/>
    </source>
</evidence>
<dbReference type="RefSeq" id="WP_058124572.1">
    <property type="nucleotide sequence ID" value="NZ_CYRX01000033.1"/>
</dbReference>
<dbReference type="AlphaFoldDB" id="A0A0P1FPH5"/>
<dbReference type="EMBL" id="CYRX01000033">
    <property type="protein sequence ID" value="CUH62014.1"/>
    <property type="molecule type" value="Genomic_DNA"/>
</dbReference>
<keyword evidence="5 6" id="KW-0472">Membrane</keyword>
<dbReference type="STRING" id="266809.PM03_02050"/>
<evidence type="ECO:0000313" key="7">
    <source>
        <dbReference type="EMBL" id="CUH62014.1"/>
    </source>
</evidence>
<evidence type="ECO:0000256" key="1">
    <source>
        <dbReference type="ARBA" id="ARBA00004370"/>
    </source>
</evidence>
<reference evidence="7 8" key="1">
    <citation type="submission" date="2015-09" db="EMBL/GenBank/DDBJ databases">
        <authorList>
            <consortium name="Swine Surveillance"/>
        </authorList>
    </citation>
    <scope>NUCLEOTIDE SEQUENCE [LARGE SCALE GENOMIC DNA]</scope>
    <source>
        <strain evidence="7 8">CECT 5294</strain>
    </source>
</reference>
<dbReference type="Proteomes" id="UP000051298">
    <property type="component" value="Unassembled WGS sequence"/>
</dbReference>
<sequence>MRFIFPVLLGLIGCGVLLSLGMWQVERLAWKNAILAEIDARIFDAPAPLPAAPSEEADKYLAVTASGTLTGPEIHVLASAKGLGAGYRVIQALDLDGRRIMVDLGFLPLELKDATRADRNVTVTGNLHWPNEINSSTPETDTNRAIWFARNVPTMANHLGAEPTLIIARETTPTQRALTPYPVDSGTIPNDHLSYAITWFGLAAVWLGMTLLWMWRMRRKP</sequence>
<dbReference type="InterPro" id="IPR045214">
    <property type="entry name" value="Surf1/Surf4"/>
</dbReference>
<keyword evidence="6" id="KW-1003">Cell membrane</keyword>
<gene>
    <name evidence="7" type="ORF">THS5294_03328</name>
</gene>
<dbReference type="PROSITE" id="PS50895">
    <property type="entry name" value="SURF1"/>
    <property type="match status" value="1"/>
</dbReference>
<evidence type="ECO:0000313" key="8">
    <source>
        <dbReference type="Proteomes" id="UP000051298"/>
    </source>
</evidence>
<organism evidence="7 8">
    <name type="scientific">Thalassobacter stenotrophicus</name>
    <dbReference type="NCBI Taxonomy" id="266809"/>
    <lineage>
        <taxon>Bacteria</taxon>
        <taxon>Pseudomonadati</taxon>
        <taxon>Pseudomonadota</taxon>
        <taxon>Alphaproteobacteria</taxon>
        <taxon>Rhodobacterales</taxon>
        <taxon>Roseobacteraceae</taxon>
        <taxon>Thalassobacter</taxon>
    </lineage>
</organism>
<evidence type="ECO:0000256" key="6">
    <source>
        <dbReference type="RuleBase" id="RU363076"/>
    </source>
</evidence>
<dbReference type="InterPro" id="IPR002994">
    <property type="entry name" value="Surf1/Shy1"/>
</dbReference>
<dbReference type="PANTHER" id="PTHR23427">
    <property type="entry name" value="SURFEIT LOCUS PROTEIN"/>
    <property type="match status" value="1"/>
</dbReference>